<dbReference type="Proteomes" id="UP001190825">
    <property type="component" value="Unassembled WGS sequence"/>
</dbReference>
<feature type="domain" description="NADPH-dependent FMN reductase-like" evidence="1">
    <location>
        <begin position="18"/>
        <end position="155"/>
    </location>
</feature>
<dbReference type="InterPro" id="IPR029039">
    <property type="entry name" value="Flavoprotein-like_sf"/>
</dbReference>
<accession>A0ABX4TB12</accession>
<dbReference type="Pfam" id="PF03358">
    <property type="entry name" value="FMN_red"/>
    <property type="match status" value="1"/>
</dbReference>
<evidence type="ECO:0000313" key="2">
    <source>
        <dbReference type="EMBL" id="PLT91701.1"/>
    </source>
</evidence>
<dbReference type="Gene3D" id="3.40.50.360">
    <property type="match status" value="1"/>
</dbReference>
<reference evidence="2 3" key="1">
    <citation type="journal article" date="2018" name="FEMS Microbiol. Ecol.">
        <title>Co-invading symbiotic mutualists of Medicago polymorpha retain high ancestral diversity and contain diverse accessory genomes.</title>
        <authorList>
            <person name="Porter S.S."/>
            <person name="Faber-Hammond J.J."/>
            <person name="Friesen M.L."/>
        </authorList>
    </citation>
    <scope>NUCLEOTIDE SEQUENCE [LARGE SCALE GENOMIC DNA]</scope>
    <source>
        <strain evidence="2 3">Str16</strain>
    </source>
</reference>
<name>A0ABX4TB12_9HYPH</name>
<proteinExistence type="predicted"/>
<dbReference type="PANTHER" id="PTHR30543">
    <property type="entry name" value="CHROMATE REDUCTASE"/>
    <property type="match status" value="1"/>
</dbReference>
<protein>
    <submittedName>
        <fullName evidence="2">NAD(P)H-dependent oxidoreductase</fullName>
    </submittedName>
</protein>
<keyword evidence="3" id="KW-1185">Reference proteome</keyword>
<evidence type="ECO:0000259" key="1">
    <source>
        <dbReference type="Pfam" id="PF03358"/>
    </source>
</evidence>
<dbReference type="EMBL" id="NBUC01000186">
    <property type="protein sequence ID" value="PLT91701.1"/>
    <property type="molecule type" value="Genomic_DNA"/>
</dbReference>
<dbReference type="PANTHER" id="PTHR30543:SF21">
    <property type="entry name" value="NAD(P)H-DEPENDENT FMN REDUCTASE LOT6"/>
    <property type="match status" value="1"/>
</dbReference>
<dbReference type="InterPro" id="IPR005025">
    <property type="entry name" value="FMN_Rdtase-like_dom"/>
</dbReference>
<comment type="caution">
    <text evidence="2">The sequence shown here is derived from an EMBL/GenBank/DDBJ whole genome shotgun (WGS) entry which is preliminary data.</text>
</comment>
<evidence type="ECO:0000313" key="3">
    <source>
        <dbReference type="Proteomes" id="UP001190825"/>
    </source>
</evidence>
<dbReference type="InterPro" id="IPR050712">
    <property type="entry name" value="NAD(P)H-dep_reductase"/>
</dbReference>
<gene>
    <name evidence="2" type="ORF">BMJ33_35145</name>
</gene>
<organism evidence="2 3">
    <name type="scientific">Sinorhizobium medicae</name>
    <dbReference type="NCBI Taxonomy" id="110321"/>
    <lineage>
        <taxon>Bacteria</taxon>
        <taxon>Pseudomonadati</taxon>
        <taxon>Pseudomonadota</taxon>
        <taxon>Alphaproteobacteria</taxon>
        <taxon>Hyphomicrobiales</taxon>
        <taxon>Rhizobiaceae</taxon>
        <taxon>Sinorhizobium/Ensifer group</taxon>
        <taxon>Sinorhizobium</taxon>
    </lineage>
</organism>
<sequence>MGSLLTTIRSLYGMTEKMTLALIYGSARQGRFCDTVASWLIRELEASDVFSLTIIDPVRMKSARGDKPAQPAEWMERKVAEADAFIVITPEYNHGYPAALKEMIDAVYEPWHAKPVAFVSYGGSSGGIRAVEQLRQVFGELHAVTLRDGISFAKAWSKFDAAGNLYKPEEMRAPLFLMIDRLTWWARTLKHARKATPYNEIAA</sequence>
<dbReference type="SUPFAM" id="SSF52218">
    <property type="entry name" value="Flavoproteins"/>
    <property type="match status" value="1"/>
</dbReference>